<evidence type="ECO:0000256" key="10">
    <source>
        <dbReference type="ARBA" id="ARBA00048372"/>
    </source>
</evidence>
<feature type="binding site" evidence="13">
    <location>
        <position position="160"/>
    </location>
    <ligand>
        <name>substrate</name>
    </ligand>
</feature>
<organism evidence="14 15">
    <name type="scientific">Candidatus Infernicultor aquiphilus</name>
    <dbReference type="NCBI Taxonomy" id="1805029"/>
    <lineage>
        <taxon>Bacteria</taxon>
        <taxon>Pseudomonadati</taxon>
        <taxon>Atribacterota</taxon>
        <taxon>Candidatus Phoenicimicrobiia</taxon>
        <taxon>Candidatus Pheonicimicrobiales</taxon>
        <taxon>Candidatus Phoenicimicrobiaceae</taxon>
        <taxon>Candidatus Infernicultor</taxon>
    </lineage>
</organism>
<dbReference type="Proteomes" id="UP000230646">
    <property type="component" value="Unassembled WGS sequence"/>
</dbReference>
<dbReference type="InterPro" id="IPR016117">
    <property type="entry name" value="ArgJ-like_dom_sf"/>
</dbReference>
<keyword evidence="5 13" id="KW-0028">Amino-acid biosynthesis</keyword>
<evidence type="ECO:0000256" key="6">
    <source>
        <dbReference type="ARBA" id="ARBA00022679"/>
    </source>
</evidence>
<feature type="binding site" evidence="13">
    <location>
        <position position="186"/>
    </location>
    <ligand>
        <name>substrate</name>
    </ligand>
</feature>
<dbReference type="SUPFAM" id="SSF56266">
    <property type="entry name" value="DmpA/ArgJ-like"/>
    <property type="match status" value="1"/>
</dbReference>
<feature type="site" description="Involved in the stabilization of negative charge on the oxyanion by the formation of the oxyanion hole" evidence="13">
    <location>
        <position position="124"/>
    </location>
</feature>
<feature type="binding site" evidence="13">
    <location>
        <position position="197"/>
    </location>
    <ligand>
        <name>substrate</name>
    </ligand>
</feature>
<evidence type="ECO:0000256" key="5">
    <source>
        <dbReference type="ARBA" id="ARBA00022605"/>
    </source>
</evidence>
<evidence type="ECO:0000256" key="13">
    <source>
        <dbReference type="HAMAP-Rule" id="MF_01106"/>
    </source>
</evidence>
<dbReference type="Pfam" id="PF01960">
    <property type="entry name" value="ArgJ"/>
    <property type="match status" value="1"/>
</dbReference>
<keyword evidence="6 13" id="KW-0808">Transferase</keyword>
<feature type="site" description="Cleavage; by autolysis" evidence="13">
    <location>
        <begin position="196"/>
        <end position="197"/>
    </location>
</feature>
<evidence type="ECO:0000313" key="15">
    <source>
        <dbReference type="Proteomes" id="UP000230646"/>
    </source>
</evidence>
<dbReference type="GO" id="GO:0006526">
    <property type="term" value="P:L-arginine biosynthetic process"/>
    <property type="evidence" value="ECO:0007669"/>
    <property type="project" value="UniProtKB-UniRule"/>
</dbReference>
<evidence type="ECO:0000256" key="3">
    <source>
        <dbReference type="ARBA" id="ARBA00011475"/>
    </source>
</evidence>
<comment type="function">
    <text evidence="12 13">Catalyzes two activities which are involved in the cyclic version of arginine biosynthesis: the synthesis of N-acetylglutamate from glutamate and acetyl-CoA as the acetyl donor, and of ornithine by transacetylation between N(2)-acetylornithine and glutamate.</text>
</comment>
<dbReference type="CDD" id="cd02152">
    <property type="entry name" value="OAT"/>
    <property type="match status" value="1"/>
</dbReference>
<keyword evidence="9 13" id="KW-0012">Acyltransferase</keyword>
<keyword evidence="13" id="KW-0963">Cytoplasm</keyword>
<evidence type="ECO:0000313" key="14">
    <source>
        <dbReference type="EMBL" id="PIY31579.1"/>
    </source>
</evidence>
<dbReference type="HAMAP" id="MF_01106">
    <property type="entry name" value="ArgJ"/>
    <property type="match status" value="1"/>
</dbReference>
<evidence type="ECO:0000256" key="2">
    <source>
        <dbReference type="ARBA" id="ARBA00006774"/>
    </source>
</evidence>
<dbReference type="InterPro" id="IPR042195">
    <property type="entry name" value="ArgJ_beta_C"/>
</dbReference>
<protein>
    <recommendedName>
        <fullName evidence="13">Arginine biosynthesis bifunctional protein ArgJ</fullName>
    </recommendedName>
    <domain>
        <recommendedName>
            <fullName evidence="13">Glutamate N-acetyltransferase</fullName>
            <ecNumber evidence="13">2.3.1.35</ecNumber>
        </recommendedName>
        <alternativeName>
            <fullName evidence="13">Ornithine acetyltransferase</fullName>
            <shortName evidence="13">OATase</shortName>
        </alternativeName>
        <alternativeName>
            <fullName evidence="13">Ornithine transacetylase</fullName>
        </alternativeName>
    </domain>
    <domain>
        <recommendedName>
            <fullName evidence="13">Amino-acid acetyltransferase</fullName>
            <ecNumber evidence="13">2.3.1.1</ecNumber>
        </recommendedName>
        <alternativeName>
            <fullName evidence="13">N-acetylglutamate synthase</fullName>
            <shortName evidence="13">AGSase</shortName>
        </alternativeName>
    </domain>
    <component>
        <recommendedName>
            <fullName evidence="13">Arginine biosynthesis bifunctional protein ArgJ alpha chain</fullName>
        </recommendedName>
    </component>
    <component>
        <recommendedName>
            <fullName evidence="13">Arginine biosynthesis bifunctional protein ArgJ beta chain</fullName>
        </recommendedName>
    </component>
</protein>
<gene>
    <name evidence="13" type="primary">argJ</name>
    <name evidence="14" type="ORF">COZ07_08790</name>
</gene>
<name>A0A2M7PLU9_9BACT</name>
<dbReference type="NCBIfam" id="TIGR00120">
    <property type="entry name" value="ArgJ"/>
    <property type="match status" value="1"/>
</dbReference>
<feature type="chain" id="PRO_5023299240" description="Arginine biosynthesis bifunctional protein ArgJ alpha chain" evidence="13">
    <location>
        <begin position="1"/>
        <end position="196"/>
    </location>
</feature>
<dbReference type="UniPathway" id="UPA00068">
    <property type="reaction ID" value="UER00106"/>
</dbReference>
<comment type="pathway">
    <text evidence="13">Amino-acid biosynthesis; L-arginine biosynthesis; L-ornithine and N-acetyl-L-glutamate from L-glutamate and N(2)-acetyl-L-ornithine (cyclic): step 1/1.</text>
</comment>
<dbReference type="Gene3D" id="3.10.20.340">
    <property type="entry name" value="ArgJ beta chain, C-terminal domain"/>
    <property type="match status" value="1"/>
</dbReference>
<comment type="similarity">
    <text evidence="2 13">Belongs to the ArgJ family.</text>
</comment>
<evidence type="ECO:0000256" key="1">
    <source>
        <dbReference type="ARBA" id="ARBA00004496"/>
    </source>
</evidence>
<dbReference type="FunFam" id="3.30.2330.10:FF:000001">
    <property type="entry name" value="Arginine biosynthesis bifunctional protein ArgJ, mitochondrial"/>
    <property type="match status" value="1"/>
</dbReference>
<feature type="active site" description="Nucleophile" evidence="13">
    <location>
        <position position="197"/>
    </location>
</feature>
<evidence type="ECO:0000256" key="4">
    <source>
        <dbReference type="ARBA" id="ARBA00022571"/>
    </source>
</evidence>
<comment type="catalytic activity">
    <reaction evidence="11 13">
        <text>N(2)-acetyl-L-ornithine + L-glutamate = N-acetyl-L-glutamate + L-ornithine</text>
        <dbReference type="Rhea" id="RHEA:15349"/>
        <dbReference type="ChEBI" id="CHEBI:29985"/>
        <dbReference type="ChEBI" id="CHEBI:44337"/>
        <dbReference type="ChEBI" id="CHEBI:46911"/>
        <dbReference type="ChEBI" id="CHEBI:57805"/>
        <dbReference type="EC" id="2.3.1.35"/>
    </reaction>
</comment>
<keyword evidence="4 13" id="KW-0055">Arginine biosynthesis</keyword>
<dbReference type="FunFam" id="3.10.20.340:FF:000001">
    <property type="entry name" value="Arginine biosynthesis bifunctional protein ArgJ, chloroplastic"/>
    <property type="match status" value="1"/>
</dbReference>
<dbReference type="EC" id="2.3.1.35" evidence="13"/>
<evidence type="ECO:0000256" key="12">
    <source>
        <dbReference type="ARBA" id="ARBA00054976"/>
    </source>
</evidence>
<comment type="subcellular location">
    <subcellularLocation>
        <location evidence="1 13">Cytoplasm</location>
    </subcellularLocation>
</comment>
<dbReference type="Gene3D" id="3.60.70.12">
    <property type="entry name" value="L-amino peptidase D-ALA esterase/amidase"/>
    <property type="match status" value="1"/>
</dbReference>
<evidence type="ECO:0000256" key="7">
    <source>
        <dbReference type="ARBA" id="ARBA00022813"/>
    </source>
</evidence>
<dbReference type="PANTHER" id="PTHR23100:SF0">
    <property type="entry name" value="ARGININE BIOSYNTHESIS BIFUNCTIONAL PROTEIN ARGJ, MITOCHONDRIAL"/>
    <property type="match status" value="1"/>
</dbReference>
<sequence>MEDRWGKKDFQVVKEGITYPLGIKAAGINCGIRLNKKDLALIYSDKLADAVAMYTTNKFKAAPLVVTEKNLSLSGGKLKAVLINSGIANACTGEKGLKDAWETVSYVSQGLNIKKEHVAVFSTGKIGEFLPLNKIKAGVEKVISGLDYAGGEEAAEAILTTDTRKKEVAVNFVLGGKEVRIGGMAKGSGMINPHMATMLGLVTSDVSINLDLLKSALRQVVEKTFNMISVDGDTSTNDMVIVMANGLAENRMMEEKDDNYYKFYHVLYFVVEYLAKCIAKDGEGATKMIEVEVKNALSFAEAKKVAKAVINSPLVKTAIFGNDPNWGRILAAVGYCGAEVVADKVDLYLKEKIVENGQPLKFSRQNIHEYLGSSKEIKIVIDLKMGEENATAWGCDLTYDYVKINTKYS</sequence>
<comment type="caution">
    <text evidence="14">The sequence shown here is derived from an EMBL/GenBank/DDBJ whole genome shotgun (WGS) entry which is preliminary data.</text>
</comment>
<evidence type="ECO:0000256" key="9">
    <source>
        <dbReference type="ARBA" id="ARBA00023315"/>
    </source>
</evidence>
<dbReference type="InterPro" id="IPR002813">
    <property type="entry name" value="Arg_biosynth_ArgJ"/>
</dbReference>
<dbReference type="NCBIfam" id="NF003802">
    <property type="entry name" value="PRK05388.1"/>
    <property type="match status" value="1"/>
</dbReference>
<comment type="caution">
    <text evidence="13">Lacks conserved residue(s) required for the propagation of feature annotation.</text>
</comment>
<dbReference type="PANTHER" id="PTHR23100">
    <property type="entry name" value="ARGININE BIOSYNTHESIS BIFUNCTIONAL PROTEIN ARGJ"/>
    <property type="match status" value="1"/>
</dbReference>
<proteinExistence type="inferred from homology"/>
<dbReference type="GO" id="GO:0004042">
    <property type="term" value="F:L-glutamate N-acetyltransferase activity"/>
    <property type="evidence" value="ECO:0007669"/>
    <property type="project" value="UniProtKB-UniRule"/>
</dbReference>
<feature type="chain" id="PRO_5023299239" description="Arginine biosynthesis bifunctional protein ArgJ beta chain" evidence="13">
    <location>
        <begin position="197"/>
        <end position="409"/>
    </location>
</feature>
<evidence type="ECO:0000256" key="11">
    <source>
        <dbReference type="ARBA" id="ARBA00049439"/>
    </source>
</evidence>
<dbReference type="EC" id="2.3.1.1" evidence="13"/>
<accession>A0A2M7PLU9</accession>
<reference evidence="14 15" key="1">
    <citation type="submission" date="2017-09" db="EMBL/GenBank/DDBJ databases">
        <title>Depth-based differentiation of microbial function through sediment-hosted aquifers and enrichment of novel symbionts in the deep terrestrial subsurface.</title>
        <authorList>
            <person name="Probst A.J."/>
            <person name="Ladd B."/>
            <person name="Jarett J.K."/>
            <person name="Geller-Mcgrath D.E."/>
            <person name="Sieber C.M."/>
            <person name="Emerson J.B."/>
            <person name="Anantharaman K."/>
            <person name="Thomas B.C."/>
            <person name="Malmstrom R."/>
            <person name="Stieglmeier M."/>
            <person name="Klingl A."/>
            <person name="Woyke T."/>
            <person name="Ryan C.M."/>
            <person name="Banfield J.F."/>
        </authorList>
    </citation>
    <scope>NUCLEOTIDE SEQUENCE [LARGE SCALE GENOMIC DNA]</scope>
    <source>
        <strain evidence="14">CG_4_10_14_3_um_filter_34_13</strain>
    </source>
</reference>
<comment type="subunit">
    <text evidence="3 13">Heterotetramer of two alpha and two beta chains.</text>
</comment>
<keyword evidence="7 13" id="KW-0068">Autocatalytic cleavage</keyword>
<feature type="binding site" evidence="13">
    <location>
        <position position="283"/>
    </location>
    <ligand>
        <name>substrate</name>
    </ligand>
</feature>
<dbReference type="EMBL" id="PFKO01000324">
    <property type="protein sequence ID" value="PIY31579.1"/>
    <property type="molecule type" value="Genomic_DNA"/>
</dbReference>
<dbReference type="GO" id="GO:0004358">
    <property type="term" value="F:L-glutamate N-acetyltransferase activity, acting on acetyl-L-ornithine as donor"/>
    <property type="evidence" value="ECO:0007669"/>
    <property type="project" value="UniProtKB-UniRule"/>
</dbReference>
<comment type="pathway">
    <text evidence="13">Amino-acid biosynthesis; L-arginine biosynthesis; N(2)-acetyl-L-ornithine from L-glutamate: step 1/4.</text>
</comment>
<dbReference type="FunFam" id="3.60.70.12:FF:000001">
    <property type="entry name" value="Arginine biosynthesis bifunctional protein ArgJ, chloroplastic"/>
    <property type="match status" value="1"/>
</dbReference>
<dbReference type="Gene3D" id="3.30.2330.10">
    <property type="entry name" value="arginine biosynthesis bifunctional protein suprefamily"/>
    <property type="match status" value="1"/>
</dbReference>
<dbReference type="GO" id="GO:0006592">
    <property type="term" value="P:ornithine biosynthetic process"/>
    <property type="evidence" value="ECO:0007669"/>
    <property type="project" value="TreeGrafter"/>
</dbReference>
<feature type="site" description="Involved in the stabilization of negative charge on the oxyanion by the formation of the oxyanion hole" evidence="13">
    <location>
        <position position="123"/>
    </location>
</feature>
<feature type="binding site" evidence="13">
    <location>
        <position position="405"/>
    </location>
    <ligand>
        <name>substrate</name>
    </ligand>
</feature>
<dbReference type="AlphaFoldDB" id="A0A2M7PLU9"/>
<dbReference type="GO" id="GO:0005737">
    <property type="term" value="C:cytoplasm"/>
    <property type="evidence" value="ECO:0007669"/>
    <property type="project" value="UniProtKB-SubCell"/>
</dbReference>
<keyword evidence="8 13" id="KW-0511">Multifunctional enzyme</keyword>
<evidence type="ECO:0000256" key="8">
    <source>
        <dbReference type="ARBA" id="ARBA00023268"/>
    </source>
</evidence>
<comment type="catalytic activity">
    <reaction evidence="10 13">
        <text>L-glutamate + acetyl-CoA = N-acetyl-L-glutamate + CoA + H(+)</text>
        <dbReference type="Rhea" id="RHEA:24292"/>
        <dbReference type="ChEBI" id="CHEBI:15378"/>
        <dbReference type="ChEBI" id="CHEBI:29985"/>
        <dbReference type="ChEBI" id="CHEBI:44337"/>
        <dbReference type="ChEBI" id="CHEBI:57287"/>
        <dbReference type="ChEBI" id="CHEBI:57288"/>
        <dbReference type="EC" id="2.3.1.1"/>
    </reaction>
</comment>